<keyword evidence="9" id="KW-1185">Reference proteome</keyword>
<evidence type="ECO:0000256" key="5">
    <source>
        <dbReference type="ARBA" id="ARBA00023136"/>
    </source>
</evidence>
<evidence type="ECO:0000256" key="6">
    <source>
        <dbReference type="ARBA" id="ARBA00023273"/>
    </source>
</evidence>
<dbReference type="AlphaFoldDB" id="A0A669PEJ8"/>
<dbReference type="InterPro" id="IPR019184">
    <property type="entry name" value="Uncharacterised_TM-17"/>
</dbReference>
<keyword evidence="6" id="KW-0966">Cell projection</keyword>
<evidence type="ECO:0000313" key="9">
    <source>
        <dbReference type="Proteomes" id="UP000472261"/>
    </source>
</evidence>
<evidence type="ECO:0000313" key="8">
    <source>
        <dbReference type="Ensembl" id="ENSPCLP00000006379.1"/>
    </source>
</evidence>
<dbReference type="Proteomes" id="UP000472261">
    <property type="component" value="Unplaced"/>
</dbReference>
<evidence type="ECO:0000256" key="7">
    <source>
        <dbReference type="SAM" id="Phobius"/>
    </source>
</evidence>
<dbReference type="Ensembl" id="ENSPCLT00000008767.1">
    <property type="protein sequence ID" value="ENSPCLP00000006379.1"/>
    <property type="gene ID" value="ENSPCLG00000005329.1"/>
</dbReference>
<evidence type="ECO:0000256" key="3">
    <source>
        <dbReference type="ARBA" id="ARBA00022692"/>
    </source>
</evidence>
<comment type="subcellular location">
    <subcellularLocation>
        <location evidence="1">Cell projection</location>
        <location evidence="1">Cilium</location>
    </subcellularLocation>
    <subcellularLocation>
        <location evidence="2">Membrane</location>
        <topology evidence="2">Multi-pass membrane protein</topology>
    </subcellularLocation>
</comment>
<dbReference type="GO" id="GO:0035869">
    <property type="term" value="C:ciliary transition zone"/>
    <property type="evidence" value="ECO:0007669"/>
    <property type="project" value="TreeGrafter"/>
</dbReference>
<feature type="transmembrane region" description="Helical" evidence="7">
    <location>
        <begin position="403"/>
        <end position="422"/>
    </location>
</feature>
<name>A0A669PEJ8_PHACC</name>
<reference evidence="8" key="1">
    <citation type="submission" date="2025-08" db="UniProtKB">
        <authorList>
            <consortium name="Ensembl"/>
        </authorList>
    </citation>
    <scope>IDENTIFICATION</scope>
</reference>
<protein>
    <recommendedName>
        <fullName evidence="10">Transmembrane protein 17B</fullName>
    </recommendedName>
</protein>
<feature type="transmembrane region" description="Helical" evidence="7">
    <location>
        <begin position="203"/>
        <end position="225"/>
    </location>
</feature>
<reference evidence="8" key="2">
    <citation type="submission" date="2025-09" db="UniProtKB">
        <authorList>
            <consortium name="Ensembl"/>
        </authorList>
    </citation>
    <scope>IDENTIFICATION</scope>
</reference>
<organism evidence="8 9">
    <name type="scientific">Phasianus colchicus</name>
    <name type="common">Common pheasant</name>
    <dbReference type="NCBI Taxonomy" id="9054"/>
    <lineage>
        <taxon>Eukaryota</taxon>
        <taxon>Metazoa</taxon>
        <taxon>Chordata</taxon>
        <taxon>Craniata</taxon>
        <taxon>Vertebrata</taxon>
        <taxon>Euteleostomi</taxon>
        <taxon>Archelosauria</taxon>
        <taxon>Archosauria</taxon>
        <taxon>Dinosauria</taxon>
        <taxon>Saurischia</taxon>
        <taxon>Theropoda</taxon>
        <taxon>Coelurosauria</taxon>
        <taxon>Aves</taxon>
        <taxon>Neognathae</taxon>
        <taxon>Galloanserae</taxon>
        <taxon>Galliformes</taxon>
        <taxon>Phasianidae</taxon>
        <taxon>Phasianinae</taxon>
        <taxon>Phasianus</taxon>
    </lineage>
</organism>
<feature type="transmembrane region" description="Helical" evidence="7">
    <location>
        <begin position="231"/>
        <end position="253"/>
    </location>
</feature>
<feature type="transmembrane region" description="Helical" evidence="7">
    <location>
        <begin position="434"/>
        <end position="455"/>
    </location>
</feature>
<dbReference type="PANTHER" id="PTHR13531">
    <property type="entry name" value="GEO07735P1-RELATED-RELATED"/>
    <property type="match status" value="1"/>
</dbReference>
<dbReference type="GO" id="GO:0016020">
    <property type="term" value="C:membrane"/>
    <property type="evidence" value="ECO:0007669"/>
    <property type="project" value="UniProtKB-SubCell"/>
</dbReference>
<evidence type="ECO:0008006" key="10">
    <source>
        <dbReference type="Google" id="ProtNLM"/>
    </source>
</evidence>
<keyword evidence="4 7" id="KW-1133">Transmembrane helix</keyword>
<keyword evidence="3 7" id="KW-0812">Transmembrane</keyword>
<evidence type="ECO:0000256" key="2">
    <source>
        <dbReference type="ARBA" id="ARBA00004141"/>
    </source>
</evidence>
<dbReference type="PANTHER" id="PTHR13531:SF4">
    <property type="entry name" value="TRANSMEMBRANE PROTEIN 17B"/>
    <property type="match status" value="1"/>
</dbReference>
<dbReference type="Pfam" id="PF09799">
    <property type="entry name" value="Transmemb_17"/>
    <property type="match status" value="1"/>
</dbReference>
<evidence type="ECO:0000256" key="1">
    <source>
        <dbReference type="ARBA" id="ARBA00004138"/>
    </source>
</evidence>
<dbReference type="GO" id="GO:1905515">
    <property type="term" value="P:non-motile cilium assembly"/>
    <property type="evidence" value="ECO:0007669"/>
    <property type="project" value="TreeGrafter"/>
</dbReference>
<keyword evidence="5 7" id="KW-0472">Membrane</keyword>
<sequence>MMLIQCSGERVQWGRVLHGGDGGDRGTATTCCCPTAGDALYPWAQCLGALAVAIKALPQQLCTTRANGCLAPRITLSSCCLNSPPANPSFAASHGCTHTAAPQPAPGSDGLQWCPLHHQQDMGQQHCSPLPSRYPGEFDSCIHAVGSHGYPHPQQWLAANISAVALGLGCRGGMMGVLGILPSPAFLCPVHEVLASLPLQVMLYFNVCYFPCWCLAEGMMLQLKYNLLPRYYQLLLLAAFLILTLAEGARLYLGYIGNLQEKVRAGPVLHAGCPLCPGSESPSPPFLLECQFTESQNGEGWKGPQGSSISNPLPHAGPPTSHLIPDQAAQGPIQSGLEHLQGRGIHSLSGQLFQHLTTLSVKNFPLTSNSGCSRGFSPCRGVPHVPKFPIHLHQPLPTQVPELAGFLLLSILIQLPLLLFLLTDHLTIRLPLELAVHSLLLAFLICEVVAGFQALRAMSRQLAAQFYLRQFKVGSQGDAAGHNPPY</sequence>
<accession>A0A669PEJ8</accession>
<evidence type="ECO:0000256" key="4">
    <source>
        <dbReference type="ARBA" id="ARBA00022989"/>
    </source>
</evidence>
<proteinExistence type="predicted"/>